<dbReference type="EMBL" id="CP013611">
    <property type="protein sequence ID" value="ALU44585.1"/>
    <property type="molecule type" value="Genomic_DNA"/>
</dbReference>
<dbReference type="AlphaFoldDB" id="A0A0U3HT85"/>
<sequence length="104" mass="11354">MNKNELYKHILESVLTAVSDEAPQLLEPLKTALDAQKASFQQIQQAYLNGEIDAIQMQEELERESAVLEAELVPLEICAEATIQKVIQKVIDAATSSLTSAAGN</sequence>
<gene>
    <name evidence="1" type="ORF">AT705_17575</name>
</gene>
<evidence type="ECO:0000313" key="1">
    <source>
        <dbReference type="EMBL" id="ALU44585.1"/>
    </source>
</evidence>
<accession>A0A0U3HT85</accession>
<name>A0A0U3HT85_9GAMM</name>
<dbReference type="Proteomes" id="UP000069015">
    <property type="component" value="Chromosome 1"/>
</dbReference>
<evidence type="ECO:0000313" key="2">
    <source>
        <dbReference type="Proteomes" id="UP000069015"/>
    </source>
</evidence>
<dbReference type="KEGG" id="prr:AT705_17575"/>
<reference evidence="1 2" key="1">
    <citation type="submission" date="2015-12" db="EMBL/GenBank/DDBJ databases">
        <title>Complete genome sequence of Pseudoalteromonas rubra SCSIO 6842, harboring a conjugative plasmid.</title>
        <authorList>
            <person name="Li B."/>
            <person name="Wang X."/>
        </authorList>
    </citation>
    <scope>NUCLEOTIDE SEQUENCE [LARGE SCALE GENOMIC DNA]</scope>
    <source>
        <strain evidence="1 2">SCSIO 6842</strain>
    </source>
</reference>
<proteinExistence type="predicted"/>
<dbReference type="RefSeq" id="WP_058797565.1">
    <property type="nucleotide sequence ID" value="NZ_CP013611.1"/>
</dbReference>
<organism evidence="1 2">
    <name type="scientific">Pseudoalteromonas rubra</name>
    <dbReference type="NCBI Taxonomy" id="43658"/>
    <lineage>
        <taxon>Bacteria</taxon>
        <taxon>Pseudomonadati</taxon>
        <taxon>Pseudomonadota</taxon>
        <taxon>Gammaproteobacteria</taxon>
        <taxon>Alteromonadales</taxon>
        <taxon>Pseudoalteromonadaceae</taxon>
        <taxon>Pseudoalteromonas</taxon>
    </lineage>
</organism>
<protein>
    <submittedName>
        <fullName evidence="1">Uncharacterized protein</fullName>
    </submittedName>
</protein>